<keyword evidence="2 4" id="KW-0808">Transferase</keyword>
<dbReference type="Proteomes" id="UP000032024">
    <property type="component" value="Chromosome"/>
</dbReference>
<dbReference type="EMBL" id="CP010525">
    <property type="protein sequence ID" value="AJO21598.1"/>
    <property type="molecule type" value="Genomic_DNA"/>
</dbReference>
<proteinExistence type="inferred from homology"/>
<dbReference type="PATRIC" id="fig|1398.18.peg.824"/>
<evidence type="ECO:0000313" key="7">
    <source>
        <dbReference type="EMBL" id="KWZ78380.1"/>
    </source>
</evidence>
<name>A0A0C5C065_HEYCO</name>
<evidence type="ECO:0000313" key="9">
    <source>
        <dbReference type="Proteomes" id="UP000070376"/>
    </source>
</evidence>
<accession>A0A0C5C065</accession>
<comment type="similarity">
    <text evidence="4">Belongs to the methyltransferase superfamily. YrrT family.</text>
</comment>
<reference evidence="6" key="1">
    <citation type="submission" date="2015-01" db="EMBL/GenBank/DDBJ databases">
        <title>Comparative genome analysis of Bacillus coagulans HM-08, Clostridium butyricum HM-68, Bacillus subtilis HM-66 and Bacillus licheniformis BL-09.</title>
        <authorList>
            <person name="Zhang H."/>
        </authorList>
    </citation>
    <scope>NUCLEOTIDE SEQUENCE [LARGE SCALE GENOMIC DNA]</scope>
    <source>
        <strain evidence="6">HM-08</strain>
    </source>
</reference>
<feature type="binding site" evidence="4">
    <location>
        <position position="74"/>
    </location>
    <ligand>
        <name>S-adenosyl-L-methionine</name>
        <dbReference type="ChEBI" id="CHEBI:59789"/>
    </ligand>
</feature>
<organism evidence="7 9">
    <name type="scientific">Heyndrickxia coagulans</name>
    <name type="common">Weizmannia coagulans</name>
    <dbReference type="NCBI Taxonomy" id="1398"/>
    <lineage>
        <taxon>Bacteria</taxon>
        <taxon>Bacillati</taxon>
        <taxon>Bacillota</taxon>
        <taxon>Bacilli</taxon>
        <taxon>Bacillales</taxon>
        <taxon>Bacillaceae</taxon>
        <taxon>Heyndrickxia</taxon>
    </lineage>
</organism>
<feature type="domain" description="Methyltransferase" evidence="5">
    <location>
        <begin position="49"/>
        <end position="138"/>
    </location>
</feature>
<dbReference type="Gene3D" id="3.40.50.150">
    <property type="entry name" value="Vaccinia Virus protein VP39"/>
    <property type="match status" value="1"/>
</dbReference>
<evidence type="ECO:0000259" key="5">
    <source>
        <dbReference type="Pfam" id="PF13649"/>
    </source>
</evidence>
<protein>
    <recommendedName>
        <fullName evidence="4">Uncharacterized methyltransferase HMPREF3213_03030</fullName>
        <ecNumber evidence="4">2.1.1.-</ecNumber>
    </recommendedName>
</protein>
<dbReference type="GeneID" id="93258656"/>
<dbReference type="Pfam" id="PF13649">
    <property type="entry name" value="Methyltransf_25"/>
    <property type="match status" value="1"/>
</dbReference>
<dbReference type="RefSeq" id="WP_014097221.1">
    <property type="nucleotide sequence ID" value="NZ_CP010525.1"/>
</dbReference>
<evidence type="ECO:0000256" key="1">
    <source>
        <dbReference type="ARBA" id="ARBA00022603"/>
    </source>
</evidence>
<comment type="function">
    <text evidence="4">Could be a S-adenosyl-L-methionine-dependent methyltransferase.</text>
</comment>
<reference evidence="7" key="4">
    <citation type="submission" date="2016-01" db="EMBL/GenBank/DDBJ databases">
        <authorList>
            <person name="Oliw E.H."/>
        </authorList>
    </citation>
    <scope>NUCLEOTIDE SEQUENCE [LARGE SCALE GENOMIC DNA]</scope>
    <source>
        <strain evidence="7">GED7749B</strain>
    </source>
</reference>
<dbReference type="InterPro" id="IPR041698">
    <property type="entry name" value="Methyltransf_25"/>
</dbReference>
<dbReference type="HAMAP" id="MF_02100">
    <property type="entry name" value="Methyltr_YrrT"/>
    <property type="match status" value="1"/>
</dbReference>
<evidence type="ECO:0000313" key="8">
    <source>
        <dbReference type="Proteomes" id="UP000032024"/>
    </source>
</evidence>
<dbReference type="CDD" id="cd02440">
    <property type="entry name" value="AdoMet_MTases"/>
    <property type="match status" value="1"/>
</dbReference>
<reference evidence="9" key="3">
    <citation type="submission" date="2016-01" db="EMBL/GenBank/DDBJ databases">
        <authorList>
            <person name="Mitreva M."/>
            <person name="Pepin K.H."/>
            <person name="Mihindukulasuriya K.A."/>
            <person name="Fulton R."/>
            <person name="Fronick C."/>
            <person name="O'Laughlin M."/>
            <person name="Miner T."/>
            <person name="Herter B."/>
            <person name="Rosa B.A."/>
            <person name="Cordes M."/>
            <person name="Tomlinson C."/>
            <person name="Wollam A."/>
            <person name="Palsikar V.B."/>
            <person name="Mardis E.R."/>
            <person name="Wilson R.K."/>
        </authorList>
    </citation>
    <scope>NUCLEOTIDE SEQUENCE [LARGE SCALE GENOMIC DNA]</scope>
    <source>
        <strain evidence="9">GED7749B</strain>
    </source>
</reference>
<dbReference type="SUPFAM" id="SSF53335">
    <property type="entry name" value="S-adenosyl-L-methionine-dependent methyltransferases"/>
    <property type="match status" value="1"/>
</dbReference>
<dbReference type="InterPro" id="IPR029063">
    <property type="entry name" value="SAM-dependent_MTases_sf"/>
</dbReference>
<reference evidence="8" key="2">
    <citation type="submission" date="2015-01" db="EMBL/GenBank/DDBJ databases">
        <title>Comparative genome analysis of Bacillus coagulans HM-08, Clostridium butyricum HM-68, Bacillus subtilis HM-66 and Bacillus paralicheniformis BL-09.</title>
        <authorList>
            <person name="Zhang H."/>
        </authorList>
    </citation>
    <scope>NUCLEOTIDE SEQUENCE [LARGE SCALE GENOMIC DNA]</scope>
    <source>
        <strain evidence="8">HM-08</strain>
    </source>
</reference>
<dbReference type="EMBL" id="LRPN01000144">
    <property type="protein sequence ID" value="KWZ78380.1"/>
    <property type="molecule type" value="Genomic_DNA"/>
</dbReference>
<keyword evidence="8" id="KW-1185">Reference proteome</keyword>
<dbReference type="GO" id="GO:0032259">
    <property type="term" value="P:methylation"/>
    <property type="evidence" value="ECO:0007669"/>
    <property type="project" value="UniProtKB-KW"/>
</dbReference>
<gene>
    <name evidence="7" type="ORF">HMPREF3213_03030</name>
    <name evidence="6" type="ORF">SB48_HM08orf01234</name>
</gene>
<dbReference type="GO" id="GO:0008757">
    <property type="term" value="F:S-adenosylmethionine-dependent methyltransferase activity"/>
    <property type="evidence" value="ECO:0007669"/>
    <property type="project" value="UniProtKB-UniRule"/>
</dbReference>
<evidence type="ECO:0000256" key="3">
    <source>
        <dbReference type="ARBA" id="ARBA00022691"/>
    </source>
</evidence>
<dbReference type="Proteomes" id="UP000070376">
    <property type="component" value="Unassembled WGS sequence"/>
</dbReference>
<evidence type="ECO:0000313" key="6">
    <source>
        <dbReference type="EMBL" id="AJO21598.1"/>
    </source>
</evidence>
<evidence type="ECO:0000256" key="4">
    <source>
        <dbReference type="HAMAP-Rule" id="MF_02100"/>
    </source>
</evidence>
<dbReference type="PANTHER" id="PTHR43861">
    <property type="entry name" value="TRANS-ACONITATE 2-METHYLTRANSFERASE-RELATED"/>
    <property type="match status" value="1"/>
</dbReference>
<dbReference type="STRING" id="1398.AB434_0382"/>
<dbReference type="EC" id="2.1.1.-" evidence="4"/>
<keyword evidence="3 4" id="KW-0949">S-adenosyl-L-methionine</keyword>
<feature type="binding site" evidence="4">
    <location>
        <position position="96"/>
    </location>
    <ligand>
        <name>S-adenosyl-L-methionine</name>
        <dbReference type="ChEBI" id="CHEBI:59789"/>
    </ligand>
</feature>
<dbReference type="InterPro" id="IPR023553">
    <property type="entry name" value="Uncharacterised_MeTfrase_YrrT"/>
</dbReference>
<evidence type="ECO:0000256" key="2">
    <source>
        <dbReference type="ARBA" id="ARBA00022679"/>
    </source>
</evidence>
<sequence>MGREFDALFDEWSRSYDQTVTGNDAEYEEVFYQYDKILDAVRDRATGFVVEFGPGTGNLTGKLLEKGLKIIGIEPSANMRKIAQKKHPDVKIIDGDFLNFHVQEKADTFASTYAFHHLTDEEKRAAISLFHTRLKAGGKIVFADTVFETEEAKQEMIKEAKARGFCRLAEDLETEYYTTIPALSSIFEENGFDVSFRKMNRFVWLMDAKMKGA</sequence>
<dbReference type="AlphaFoldDB" id="A0A0C5C065"/>
<keyword evidence="1 4" id="KW-0489">Methyltransferase</keyword>
<feature type="binding site" evidence="4">
    <location>
        <position position="53"/>
    </location>
    <ligand>
        <name>S-adenosyl-L-methionine</name>
        <dbReference type="ChEBI" id="CHEBI:59789"/>
    </ligand>
</feature>